<dbReference type="InterPro" id="IPR020846">
    <property type="entry name" value="MFS_dom"/>
</dbReference>
<keyword evidence="4 5" id="KW-0472">Membrane</keyword>
<sequence length="163" mass="17117">MTTASVAPTPTNSKADKWRYVAGFMAFAVLNGVAFFGTMSVLVPQRLRADLGMSAVDSTAALGVINSAGSIASIFIALFVGALSDRTASRWGKRTPWIFSGAFIYGLCFWALSRPSNALLIGVFYVIALVGLNMVQAPIYALISDRVEESNRATVSAAIGGGA</sequence>
<evidence type="ECO:0000313" key="7">
    <source>
        <dbReference type="EMBL" id="RSX51722.1"/>
    </source>
</evidence>
<dbReference type="RefSeq" id="WP_241217112.1">
    <property type="nucleotide sequence ID" value="NZ_QXGL01000006.1"/>
</dbReference>
<feature type="transmembrane region" description="Helical" evidence="5">
    <location>
        <begin position="118"/>
        <end position="143"/>
    </location>
</feature>
<dbReference type="SUPFAM" id="SSF103473">
    <property type="entry name" value="MFS general substrate transporter"/>
    <property type="match status" value="1"/>
</dbReference>
<dbReference type="GO" id="GO:0005886">
    <property type="term" value="C:plasma membrane"/>
    <property type="evidence" value="ECO:0007669"/>
    <property type="project" value="UniProtKB-SubCell"/>
</dbReference>
<dbReference type="PANTHER" id="PTHR23528:SF1">
    <property type="entry name" value="MAJOR FACILITATOR SUPERFAMILY (MFS) PROFILE DOMAIN-CONTAINING PROTEIN"/>
    <property type="match status" value="1"/>
</dbReference>
<gene>
    <name evidence="7" type="ORF">D2E25_1697</name>
</gene>
<dbReference type="Gene3D" id="1.20.1250.20">
    <property type="entry name" value="MFS general substrate transporter like domains"/>
    <property type="match status" value="1"/>
</dbReference>
<feature type="domain" description="Major facilitator superfamily (MFS) profile" evidence="6">
    <location>
        <begin position="21"/>
        <end position="163"/>
    </location>
</feature>
<dbReference type="Pfam" id="PF07690">
    <property type="entry name" value="MFS_1"/>
    <property type="match status" value="1"/>
</dbReference>
<proteinExistence type="predicted"/>
<dbReference type="PANTHER" id="PTHR23528">
    <property type="match status" value="1"/>
</dbReference>
<evidence type="ECO:0000256" key="2">
    <source>
        <dbReference type="ARBA" id="ARBA00022692"/>
    </source>
</evidence>
<evidence type="ECO:0000259" key="6">
    <source>
        <dbReference type="PROSITE" id="PS50850"/>
    </source>
</evidence>
<evidence type="ECO:0000256" key="1">
    <source>
        <dbReference type="ARBA" id="ARBA00004651"/>
    </source>
</evidence>
<dbReference type="EMBL" id="QXGL01000006">
    <property type="protein sequence ID" value="RSX51722.1"/>
    <property type="molecule type" value="Genomic_DNA"/>
</dbReference>
<evidence type="ECO:0000256" key="5">
    <source>
        <dbReference type="SAM" id="Phobius"/>
    </source>
</evidence>
<keyword evidence="2 5" id="KW-0812">Transmembrane</keyword>
<name>A0A430FG27_9BIFI</name>
<protein>
    <submittedName>
        <fullName evidence="7">Transporter</fullName>
    </submittedName>
</protein>
<keyword evidence="8" id="KW-1185">Reference proteome</keyword>
<feature type="transmembrane region" description="Helical" evidence="5">
    <location>
        <begin position="95"/>
        <end position="112"/>
    </location>
</feature>
<dbReference type="PROSITE" id="PS50850">
    <property type="entry name" value="MFS"/>
    <property type="match status" value="1"/>
</dbReference>
<dbReference type="Proteomes" id="UP000287533">
    <property type="component" value="Unassembled WGS sequence"/>
</dbReference>
<accession>A0A430FG27</accession>
<organism evidence="7 8">
    <name type="scientific">Bifidobacterium goeldii</name>
    <dbReference type="NCBI Taxonomy" id="2306975"/>
    <lineage>
        <taxon>Bacteria</taxon>
        <taxon>Bacillati</taxon>
        <taxon>Actinomycetota</taxon>
        <taxon>Actinomycetes</taxon>
        <taxon>Bifidobacteriales</taxon>
        <taxon>Bifidobacteriaceae</taxon>
        <taxon>Bifidobacterium</taxon>
    </lineage>
</organism>
<dbReference type="GO" id="GO:0022857">
    <property type="term" value="F:transmembrane transporter activity"/>
    <property type="evidence" value="ECO:0007669"/>
    <property type="project" value="InterPro"/>
</dbReference>
<comment type="caution">
    <text evidence="7">The sequence shown here is derived from an EMBL/GenBank/DDBJ whole genome shotgun (WGS) entry which is preliminary data.</text>
</comment>
<evidence type="ECO:0000256" key="4">
    <source>
        <dbReference type="ARBA" id="ARBA00023136"/>
    </source>
</evidence>
<comment type="subcellular location">
    <subcellularLocation>
        <location evidence="1">Cell membrane</location>
        <topology evidence="1">Multi-pass membrane protein</topology>
    </subcellularLocation>
</comment>
<evidence type="ECO:0000313" key="8">
    <source>
        <dbReference type="Proteomes" id="UP000287533"/>
    </source>
</evidence>
<dbReference type="InterPro" id="IPR036259">
    <property type="entry name" value="MFS_trans_sf"/>
</dbReference>
<reference evidence="7 8" key="1">
    <citation type="submission" date="2018-09" db="EMBL/GenBank/DDBJ databases">
        <title>Characterization of the phylogenetic diversity of five novel species belonging to the genus Bifidobacterium.</title>
        <authorList>
            <person name="Lugli G.A."/>
            <person name="Duranti S."/>
            <person name="Milani C."/>
        </authorList>
    </citation>
    <scope>NUCLEOTIDE SEQUENCE [LARGE SCALE GENOMIC DNA]</scope>
    <source>
        <strain evidence="7 8">2034B</strain>
    </source>
</reference>
<keyword evidence="3 5" id="KW-1133">Transmembrane helix</keyword>
<dbReference type="AlphaFoldDB" id="A0A430FG27"/>
<evidence type="ECO:0000256" key="3">
    <source>
        <dbReference type="ARBA" id="ARBA00022989"/>
    </source>
</evidence>
<dbReference type="InterPro" id="IPR011701">
    <property type="entry name" value="MFS"/>
</dbReference>
<feature type="transmembrane region" description="Helical" evidence="5">
    <location>
        <begin position="20"/>
        <end position="43"/>
    </location>
</feature>
<feature type="transmembrane region" description="Helical" evidence="5">
    <location>
        <begin position="63"/>
        <end position="83"/>
    </location>
</feature>